<organism evidence="1 2">
    <name type="scientific">Klebsiella phage vB_KleM_RaK2</name>
    <dbReference type="NCBI Taxonomy" id="1147094"/>
    <lineage>
        <taxon>Viruses</taxon>
        <taxon>Duplodnaviria</taxon>
        <taxon>Heunggongvirae</taxon>
        <taxon>Uroviricota</taxon>
        <taxon>Caudoviricetes</taxon>
        <taxon>Alcyoneusvirus</taxon>
        <taxon>Alcyoneusvirus RaK2</taxon>
    </lineage>
</organism>
<protein>
    <submittedName>
        <fullName evidence="1">Uncharacterized protein</fullName>
    </submittedName>
</protein>
<proteinExistence type="predicted"/>
<sequence length="242" mass="28345">MIDNLAFASEMANQLNMSNFQSLTPVMAEYAVAHATCGEQVGSANLLADVFSTVQSTQYSVKMYRDKFVQLYMLDVIKEEPEWTDFIIERRISGVSNPDKDAVQVFDEILQDVYSNEQKSLNQYNVRSTKTVLVGFDEDEEYYYFRCTEVDFKYETPSTVKVKEFTEKSKNFKKHSSNISNIVGYNKDGIDIYQWVHPNNSTYTRCLKKRYNLKQEESFYFKIKKHSYQRPDESVLLGMIYF</sequence>
<accession>H6X4R6</accession>
<keyword evidence="2" id="KW-1185">Reference proteome</keyword>
<name>H6X4R6_9CAUD</name>
<gene>
    <name evidence="1" type="ORF">RaK2_00459</name>
</gene>
<dbReference type="GeneID" id="14013047"/>
<reference evidence="1 2" key="1">
    <citation type="journal article" date="2012" name="J. Virol.">
        <title>Genome of Klebsiella sp.-Infecting Bacteriophage vB_KleM_RaK2.</title>
        <authorList>
            <person name="Simoliunas E."/>
            <person name="Kaliniene L."/>
            <person name="Truncaite L."/>
            <person name="Klausa V."/>
            <person name="Zajanckauskaite A."/>
            <person name="Meskys R."/>
        </authorList>
    </citation>
    <scope>NUCLEOTIDE SEQUENCE [LARGE SCALE GENOMIC DNA]</scope>
</reference>
<dbReference type="Proteomes" id="UP000007524">
    <property type="component" value="Segment"/>
</dbReference>
<dbReference type="RefSeq" id="YP_007007614.1">
    <property type="nucleotide sequence ID" value="NC_019526.1"/>
</dbReference>
<evidence type="ECO:0000313" key="2">
    <source>
        <dbReference type="Proteomes" id="UP000007524"/>
    </source>
</evidence>
<dbReference type="KEGG" id="vg:14013047"/>
<dbReference type="EMBL" id="JQ513383">
    <property type="protein sequence ID" value="AFA44732.1"/>
    <property type="molecule type" value="Genomic_DNA"/>
</dbReference>
<evidence type="ECO:0000313" key="1">
    <source>
        <dbReference type="EMBL" id="AFA44732.1"/>
    </source>
</evidence>
<dbReference type="OrthoDB" id="7947at10239"/>